<protein>
    <recommendedName>
        <fullName evidence="1">YqaJ viral recombinase domain-containing protein</fullName>
    </recommendedName>
</protein>
<dbReference type="Gene3D" id="3.90.320.10">
    <property type="match status" value="1"/>
</dbReference>
<evidence type="ECO:0000313" key="2">
    <source>
        <dbReference type="EMBL" id="RCG21797.1"/>
    </source>
</evidence>
<dbReference type="PANTHER" id="PTHR46609:SF6">
    <property type="entry name" value="EXONUCLEASE, PHAGE-TYPE_RECB, C-TERMINAL DOMAIN-CONTAINING PROTEIN-RELATED"/>
    <property type="match status" value="1"/>
</dbReference>
<proteinExistence type="predicted"/>
<dbReference type="InterPro" id="IPR051703">
    <property type="entry name" value="NF-kappa-B_Signaling_Reg"/>
</dbReference>
<comment type="caution">
    <text evidence="2">The sequence shown here is derived from an EMBL/GenBank/DDBJ whole genome shotgun (WGS) entry which is preliminary data.</text>
</comment>
<dbReference type="Proteomes" id="UP000253507">
    <property type="component" value="Unassembled WGS sequence"/>
</dbReference>
<dbReference type="InterPro" id="IPR011604">
    <property type="entry name" value="PDDEXK-like_dom_sf"/>
</dbReference>
<dbReference type="OrthoDB" id="3197230at2"/>
<sequence length="296" mass="32591">MGTATAPAGILLGTYTPGTPEWEQARAGLTVTATEIAAVLGLSPWQSRFSLWHKKSGMPTAPFETNPAMEWGIRLEAAVAAKYADEHPELTLAETGTWRHAEREWQRATPDRIADDRLVEVKTTATADGWGAHGTGEVPVYYRCQVIQQMDVLGYERTDFAVLIGGSDYREYTVWFDETDAKVMREAAEQFLDDVRRGVRPAIDDSTATYQTVKAQPEGRDDLDVEIPTDLADRYLAAVRDAKTADAAKRQAAAQVLDLIGGGYRAITPDGTRIAYRTVRAGRTHSLTPYQQKDAA</sequence>
<dbReference type="RefSeq" id="WP_114014966.1">
    <property type="nucleotide sequence ID" value="NZ_QOIM01000026.1"/>
</dbReference>
<accession>A0A367EWP1</accession>
<dbReference type="Pfam" id="PF09588">
    <property type="entry name" value="YqaJ"/>
    <property type="match status" value="1"/>
</dbReference>
<dbReference type="SUPFAM" id="SSF52980">
    <property type="entry name" value="Restriction endonuclease-like"/>
    <property type="match status" value="1"/>
</dbReference>
<dbReference type="InterPro" id="IPR011335">
    <property type="entry name" value="Restrct_endonuc-II-like"/>
</dbReference>
<evidence type="ECO:0000259" key="1">
    <source>
        <dbReference type="Pfam" id="PF09588"/>
    </source>
</evidence>
<dbReference type="InterPro" id="IPR019080">
    <property type="entry name" value="YqaJ_viral_recombinase"/>
</dbReference>
<reference evidence="2 3" key="1">
    <citation type="submission" date="2018-06" db="EMBL/GenBank/DDBJ databases">
        <title>Streptomyces reniochalinae sp. nov. and Streptomyces diacarnus sp. nov. from marine sponges.</title>
        <authorList>
            <person name="Li L."/>
        </authorList>
    </citation>
    <scope>NUCLEOTIDE SEQUENCE [LARGE SCALE GENOMIC DNA]</scope>
    <source>
        <strain evidence="2 3">LHW50302</strain>
    </source>
</reference>
<dbReference type="EMBL" id="QOIM01000026">
    <property type="protein sequence ID" value="RCG21797.1"/>
    <property type="molecule type" value="Genomic_DNA"/>
</dbReference>
<evidence type="ECO:0000313" key="3">
    <source>
        <dbReference type="Proteomes" id="UP000253507"/>
    </source>
</evidence>
<feature type="domain" description="YqaJ viral recombinase" evidence="1">
    <location>
        <begin position="21"/>
        <end position="155"/>
    </location>
</feature>
<dbReference type="InterPro" id="IPR017482">
    <property type="entry name" value="Lambda-type_endonuclease"/>
</dbReference>
<organism evidence="2 3">
    <name type="scientific">Streptomyces reniochalinae</name>
    <dbReference type="NCBI Taxonomy" id="2250578"/>
    <lineage>
        <taxon>Bacteria</taxon>
        <taxon>Bacillati</taxon>
        <taxon>Actinomycetota</taxon>
        <taxon>Actinomycetes</taxon>
        <taxon>Kitasatosporales</taxon>
        <taxon>Streptomycetaceae</taxon>
        <taxon>Streptomyces</taxon>
    </lineage>
</organism>
<name>A0A367EWP1_9ACTN</name>
<dbReference type="NCBIfam" id="TIGR03033">
    <property type="entry name" value="phage_rel_nuc"/>
    <property type="match status" value="1"/>
</dbReference>
<dbReference type="PANTHER" id="PTHR46609">
    <property type="entry name" value="EXONUCLEASE, PHAGE-TYPE/RECB, C-TERMINAL DOMAIN-CONTAINING PROTEIN"/>
    <property type="match status" value="1"/>
</dbReference>
<dbReference type="AlphaFoldDB" id="A0A367EWP1"/>
<gene>
    <name evidence="2" type="ORF">DQ392_08805</name>
</gene>
<keyword evidence="3" id="KW-1185">Reference proteome</keyword>